<dbReference type="EMBL" id="FNFF01000020">
    <property type="protein sequence ID" value="SDL16888.1"/>
    <property type="molecule type" value="Genomic_DNA"/>
</dbReference>
<feature type="signal peptide" evidence="1">
    <location>
        <begin position="1"/>
        <end position="27"/>
    </location>
</feature>
<sequence length="302" mass="31021">MTSRRLFLGAFTAGAVTVAAGASEAAAAEAEGVVEGDTTFTGAVKATSFHTDSAAMSSFAGTAATAHTHTLTVRQAGTVVDSVALNVTSTNPNDSAMWVSGKEKARGTLKVTHQGYADGSDYEAAAISIWLSTADGVEGTRAQGIFMRPAPGNGPTKGNLITLRNNEDKVDDFVVKANGRVGLGLPYGMNPRARIEIAQRPGDTMGLMLQANPESTAHLADFRNSQDVSQTRVLNDGTLASRNVYLGGSGSPQFGGGDAVVGIRNRALKPTTNPANGGVLYAENGALVWHGSNGTVTTIAPA</sequence>
<dbReference type="AlphaFoldDB" id="A0A1G9HV85"/>
<evidence type="ECO:0000313" key="2">
    <source>
        <dbReference type="EMBL" id="SDL16888.1"/>
    </source>
</evidence>
<name>A0A1G9HV85_9ACTN</name>
<reference evidence="2 3" key="1">
    <citation type="submission" date="2016-10" db="EMBL/GenBank/DDBJ databases">
        <authorList>
            <person name="de Groot N.N."/>
        </authorList>
    </citation>
    <scope>NUCLEOTIDE SEQUENCE [LARGE SCALE GENOMIC DNA]</scope>
    <source>
        <strain evidence="2 3">CGMCC 4.5727</strain>
    </source>
</reference>
<proteinExistence type="predicted"/>
<gene>
    <name evidence="2" type="ORF">SAMN05421806_12063</name>
</gene>
<evidence type="ECO:0000256" key="1">
    <source>
        <dbReference type="SAM" id="SignalP"/>
    </source>
</evidence>
<dbReference type="RefSeq" id="WP_245769673.1">
    <property type="nucleotide sequence ID" value="NZ_FNFF01000020.1"/>
</dbReference>
<evidence type="ECO:0000313" key="3">
    <source>
        <dbReference type="Proteomes" id="UP000199155"/>
    </source>
</evidence>
<dbReference type="InterPro" id="IPR009860">
    <property type="entry name" value="Hyaluronidase_bac"/>
</dbReference>
<feature type="chain" id="PRO_5011575043" evidence="1">
    <location>
        <begin position="28"/>
        <end position="302"/>
    </location>
</feature>
<dbReference type="GO" id="GO:0045227">
    <property type="term" value="P:capsule polysaccharide biosynthetic process"/>
    <property type="evidence" value="ECO:0007669"/>
    <property type="project" value="InterPro"/>
</dbReference>
<dbReference type="Pfam" id="PF07212">
    <property type="entry name" value="Hyaluronidase_1"/>
    <property type="match status" value="1"/>
</dbReference>
<organism evidence="2 3">
    <name type="scientific">Streptomyces indicus</name>
    <dbReference type="NCBI Taxonomy" id="417292"/>
    <lineage>
        <taxon>Bacteria</taxon>
        <taxon>Bacillati</taxon>
        <taxon>Actinomycetota</taxon>
        <taxon>Actinomycetes</taxon>
        <taxon>Kitasatosporales</taxon>
        <taxon>Streptomycetaceae</taxon>
        <taxon>Streptomyces</taxon>
    </lineage>
</organism>
<dbReference type="InterPro" id="IPR006311">
    <property type="entry name" value="TAT_signal"/>
</dbReference>
<dbReference type="PROSITE" id="PS51318">
    <property type="entry name" value="TAT"/>
    <property type="match status" value="1"/>
</dbReference>
<keyword evidence="1" id="KW-0732">Signal</keyword>
<dbReference type="STRING" id="417292.SAMN05421806_12063"/>
<dbReference type="GO" id="GO:0004415">
    <property type="term" value="F:hyalurononglucosaminidase activity"/>
    <property type="evidence" value="ECO:0007669"/>
    <property type="project" value="InterPro"/>
</dbReference>
<dbReference type="Proteomes" id="UP000199155">
    <property type="component" value="Unassembled WGS sequence"/>
</dbReference>
<dbReference type="SUPFAM" id="SSF69349">
    <property type="entry name" value="Phage fibre proteins"/>
    <property type="match status" value="1"/>
</dbReference>
<keyword evidence="3" id="KW-1185">Reference proteome</keyword>
<protein>
    <submittedName>
        <fullName evidence="2">Hyaluronidase protein (HylP)</fullName>
    </submittedName>
</protein>
<accession>A0A1G9HV85</accession>